<keyword evidence="3" id="KW-0539">Nucleus</keyword>
<feature type="compositionally biased region" description="Polar residues" evidence="4">
    <location>
        <begin position="37"/>
        <end position="47"/>
    </location>
</feature>
<feature type="compositionally biased region" description="Basic residues" evidence="4">
    <location>
        <begin position="1"/>
        <end position="14"/>
    </location>
</feature>
<name>A0A5N6KNC5_9ROSI</name>
<feature type="compositionally biased region" description="Low complexity" evidence="4">
    <location>
        <begin position="60"/>
        <end position="80"/>
    </location>
</feature>
<comment type="subcellular location">
    <subcellularLocation>
        <location evidence="1">Nucleus</location>
        <location evidence="1">Nucleolus</location>
    </subcellularLocation>
</comment>
<dbReference type="Proteomes" id="UP000327013">
    <property type="component" value="Unassembled WGS sequence"/>
</dbReference>
<dbReference type="AlphaFoldDB" id="A0A5N6KNC5"/>
<comment type="caution">
    <text evidence="5">The sequence shown here is derived from an EMBL/GenBank/DDBJ whole genome shotgun (WGS) entry which is preliminary data.</text>
</comment>
<evidence type="ECO:0000256" key="4">
    <source>
        <dbReference type="SAM" id="MobiDB-lite"/>
    </source>
</evidence>
<evidence type="ECO:0000256" key="2">
    <source>
        <dbReference type="ARBA" id="ARBA00011022"/>
    </source>
</evidence>
<evidence type="ECO:0008006" key="7">
    <source>
        <dbReference type="Google" id="ProtNLM"/>
    </source>
</evidence>
<evidence type="ECO:0000256" key="3">
    <source>
        <dbReference type="ARBA" id="ARBA00023242"/>
    </source>
</evidence>
<reference evidence="5 6" key="1">
    <citation type="submission" date="2019-06" db="EMBL/GenBank/DDBJ databases">
        <title>A chromosomal-level reference genome of Carpinus fangiana (Coryloideae, Betulaceae).</title>
        <authorList>
            <person name="Yang X."/>
            <person name="Wang Z."/>
            <person name="Zhang L."/>
            <person name="Hao G."/>
            <person name="Liu J."/>
            <person name="Yang Y."/>
        </authorList>
    </citation>
    <scope>NUCLEOTIDE SEQUENCE [LARGE SCALE GENOMIC DNA]</scope>
    <source>
        <strain evidence="5">Cfa_2016G</strain>
        <tissue evidence="5">Leaf</tissue>
    </source>
</reference>
<feature type="compositionally biased region" description="Low complexity" evidence="4">
    <location>
        <begin position="16"/>
        <end position="30"/>
    </location>
</feature>
<evidence type="ECO:0000313" key="5">
    <source>
        <dbReference type="EMBL" id="KAB8336656.1"/>
    </source>
</evidence>
<dbReference type="GO" id="GO:0000462">
    <property type="term" value="P:maturation of SSU-rRNA from tricistronic rRNA transcript (SSU-rRNA, 5.8S rRNA, LSU-rRNA)"/>
    <property type="evidence" value="ECO:0007669"/>
    <property type="project" value="InterPro"/>
</dbReference>
<organism evidence="5 6">
    <name type="scientific">Carpinus fangiana</name>
    <dbReference type="NCBI Taxonomy" id="176857"/>
    <lineage>
        <taxon>Eukaryota</taxon>
        <taxon>Viridiplantae</taxon>
        <taxon>Streptophyta</taxon>
        <taxon>Embryophyta</taxon>
        <taxon>Tracheophyta</taxon>
        <taxon>Spermatophyta</taxon>
        <taxon>Magnoliopsida</taxon>
        <taxon>eudicotyledons</taxon>
        <taxon>Gunneridae</taxon>
        <taxon>Pentapetalae</taxon>
        <taxon>rosids</taxon>
        <taxon>fabids</taxon>
        <taxon>Fagales</taxon>
        <taxon>Betulaceae</taxon>
        <taxon>Carpinus</taxon>
    </lineage>
</organism>
<accession>A0A5N6KNC5</accession>
<dbReference type="InterPro" id="IPR028160">
    <property type="entry name" value="Slx9-like"/>
</dbReference>
<feature type="compositionally biased region" description="Basic residues" evidence="4">
    <location>
        <begin position="81"/>
        <end position="95"/>
    </location>
</feature>
<dbReference type="Pfam" id="PF15341">
    <property type="entry name" value="SLX9"/>
    <property type="match status" value="1"/>
</dbReference>
<dbReference type="GO" id="GO:0030688">
    <property type="term" value="C:preribosome, small subunit precursor"/>
    <property type="evidence" value="ECO:0007669"/>
    <property type="project" value="InterPro"/>
</dbReference>
<evidence type="ECO:0000256" key="1">
    <source>
        <dbReference type="ARBA" id="ARBA00004604"/>
    </source>
</evidence>
<proteinExistence type="inferred from homology"/>
<comment type="similarity">
    <text evidence="2">Belongs to the SLX9 family.</text>
</comment>
<dbReference type="GO" id="GO:0030686">
    <property type="term" value="C:90S preribosome"/>
    <property type="evidence" value="ECO:0007669"/>
    <property type="project" value="InterPro"/>
</dbReference>
<protein>
    <recommendedName>
        <fullName evidence="7">Ribosome biogenesis protein SLX9</fullName>
    </recommendedName>
</protein>
<dbReference type="GO" id="GO:0005730">
    <property type="term" value="C:nucleolus"/>
    <property type="evidence" value="ECO:0007669"/>
    <property type="project" value="UniProtKB-SubCell"/>
</dbReference>
<gene>
    <name evidence="5" type="ORF">FH972_020967</name>
</gene>
<sequence>MAPRRSVTRPRQRSKATPTTSSMSTVAATTPKFNPHRSGTSPSSLDLASNKRDRRQIKHSLLLSRASSSSDRRTSGISKSSARRRLRSTNSRKKERLAADLGSLADALDDAADESVPGEATGTGSSSRVAQARALLTSTKSIKSKGGMQKRKAAIAAVERERMAQNMAVLAGSRGQGPDTGADAARAEKWAALRRHITATSSGGAGT</sequence>
<evidence type="ECO:0000313" key="6">
    <source>
        <dbReference type="Proteomes" id="UP000327013"/>
    </source>
</evidence>
<feature type="region of interest" description="Disordered" evidence="4">
    <location>
        <begin position="1"/>
        <end position="97"/>
    </location>
</feature>
<keyword evidence="6" id="KW-1185">Reference proteome</keyword>
<dbReference type="EMBL" id="VIBQ01000009">
    <property type="protein sequence ID" value="KAB8336656.1"/>
    <property type="molecule type" value="Genomic_DNA"/>
</dbReference>